<dbReference type="InterPro" id="IPR007320">
    <property type="entry name" value="PDCD2_C"/>
</dbReference>
<dbReference type="PANTHER" id="PTHR47524:SF1">
    <property type="entry name" value="20S RRNA ACCUMULATION PROTEIN 4"/>
    <property type="match status" value="1"/>
</dbReference>
<name>A0AAD9ZHQ9_9ROSI</name>
<evidence type="ECO:0000259" key="2">
    <source>
        <dbReference type="Pfam" id="PF04194"/>
    </source>
</evidence>
<sequence>MPDYDSDSSDDNNDAYTTTNVVLGYAVDEPAGDDISHIGGHPVKCKVCNDYMSLLLQLNADLAQYFPGDQRRLQVWYCRRKTCARKIGSIRVLREVKLGKGSGSGKDRAKDEKKKTVPTSASTQSQAQESTLGLGNALFGGTSSSTISNGNVNPFSTSTTSSSAAANPFSGLAATSTLAAMVPQRPVAETEPLSESFAEKLKLSWPSDDAFPTPYPMFYLDAYPEELDPQPEAVAGEVGESSKTNYEMDDSTMAALDKEIFESSLDKTFQKFSDIVAQNPEQVLRYEFKGQPLLYSGSDGVAARFFVPHGKAGAVKGMPSCEKCGSQRVFEMQLTPYLIYEIEKDEALDIDNGMEWGTIVVGTCGKNCGEEATVVFREEWVGVQWEERVTGR</sequence>
<dbReference type="Proteomes" id="UP001281410">
    <property type="component" value="Unassembled WGS sequence"/>
</dbReference>
<keyword evidence="4" id="KW-1185">Reference proteome</keyword>
<dbReference type="Pfam" id="PF04194">
    <property type="entry name" value="PDCD2_C"/>
    <property type="match status" value="1"/>
</dbReference>
<dbReference type="EMBL" id="JANJYJ010000171">
    <property type="protein sequence ID" value="KAK3179865.1"/>
    <property type="molecule type" value="Genomic_DNA"/>
</dbReference>
<evidence type="ECO:0000313" key="3">
    <source>
        <dbReference type="EMBL" id="KAK3179865.1"/>
    </source>
</evidence>
<accession>A0AAD9ZHQ9</accession>
<dbReference type="AlphaFoldDB" id="A0AAD9ZHQ9"/>
<dbReference type="GO" id="GO:0030490">
    <property type="term" value="P:maturation of SSU-rRNA"/>
    <property type="evidence" value="ECO:0007669"/>
    <property type="project" value="TreeGrafter"/>
</dbReference>
<evidence type="ECO:0000313" key="4">
    <source>
        <dbReference type="Proteomes" id="UP001281410"/>
    </source>
</evidence>
<feature type="compositionally biased region" description="Basic and acidic residues" evidence="1">
    <location>
        <begin position="105"/>
        <end position="115"/>
    </location>
</feature>
<feature type="compositionally biased region" description="Low complexity" evidence="1">
    <location>
        <begin position="119"/>
        <end position="129"/>
    </location>
</feature>
<comment type="caution">
    <text evidence="3">The sequence shown here is derived from an EMBL/GenBank/DDBJ whole genome shotgun (WGS) entry which is preliminary data.</text>
</comment>
<proteinExistence type="predicted"/>
<feature type="region of interest" description="Disordered" evidence="1">
    <location>
        <begin position="100"/>
        <end position="129"/>
    </location>
</feature>
<reference evidence="3" key="1">
    <citation type="journal article" date="2023" name="Plant J.">
        <title>Genome sequences and population genomics provide insights into the demographic history, inbreeding, and mutation load of two 'living fossil' tree species of Dipteronia.</title>
        <authorList>
            <person name="Feng Y."/>
            <person name="Comes H.P."/>
            <person name="Chen J."/>
            <person name="Zhu S."/>
            <person name="Lu R."/>
            <person name="Zhang X."/>
            <person name="Li P."/>
            <person name="Qiu J."/>
            <person name="Olsen K.M."/>
            <person name="Qiu Y."/>
        </authorList>
    </citation>
    <scope>NUCLEOTIDE SEQUENCE</scope>
    <source>
        <strain evidence="3">NBL</strain>
    </source>
</reference>
<evidence type="ECO:0000256" key="1">
    <source>
        <dbReference type="SAM" id="MobiDB-lite"/>
    </source>
</evidence>
<dbReference type="GO" id="GO:0005737">
    <property type="term" value="C:cytoplasm"/>
    <property type="evidence" value="ECO:0007669"/>
    <property type="project" value="InterPro"/>
</dbReference>
<protein>
    <recommendedName>
        <fullName evidence="2">Programmed cell death protein 2 C-terminal domain-containing protein</fullName>
    </recommendedName>
</protein>
<feature type="domain" description="Programmed cell death protein 2 C-terminal" evidence="2">
    <location>
        <begin position="266"/>
        <end position="385"/>
    </location>
</feature>
<organism evidence="3 4">
    <name type="scientific">Dipteronia sinensis</name>
    <dbReference type="NCBI Taxonomy" id="43782"/>
    <lineage>
        <taxon>Eukaryota</taxon>
        <taxon>Viridiplantae</taxon>
        <taxon>Streptophyta</taxon>
        <taxon>Embryophyta</taxon>
        <taxon>Tracheophyta</taxon>
        <taxon>Spermatophyta</taxon>
        <taxon>Magnoliopsida</taxon>
        <taxon>eudicotyledons</taxon>
        <taxon>Gunneridae</taxon>
        <taxon>Pentapetalae</taxon>
        <taxon>rosids</taxon>
        <taxon>malvids</taxon>
        <taxon>Sapindales</taxon>
        <taxon>Sapindaceae</taxon>
        <taxon>Hippocastanoideae</taxon>
        <taxon>Acereae</taxon>
        <taxon>Dipteronia</taxon>
    </lineage>
</organism>
<gene>
    <name evidence="3" type="ORF">Dsin_032538</name>
</gene>
<dbReference type="PANTHER" id="PTHR47524">
    <property type="entry name" value="20S RRNA ACCUMULATION PROTEIN 4"/>
    <property type="match status" value="1"/>
</dbReference>